<dbReference type="Gene3D" id="3.40.50.720">
    <property type="entry name" value="NAD(P)-binding Rossmann-like Domain"/>
    <property type="match status" value="1"/>
</dbReference>
<evidence type="ECO:0000313" key="5">
    <source>
        <dbReference type="Proteomes" id="UP001521911"/>
    </source>
</evidence>
<dbReference type="SUPFAM" id="SSF69572">
    <property type="entry name" value="Activating enzymes of the ubiquitin-like proteins"/>
    <property type="match status" value="1"/>
</dbReference>
<dbReference type="KEGG" id="csx:CSING_00675"/>
<feature type="domain" description="THIF-type NAD/FAD binding fold" evidence="1">
    <location>
        <begin position="120"/>
        <end position="341"/>
    </location>
</feature>
<protein>
    <submittedName>
        <fullName evidence="3">ThiF family adenylyltransferase</fullName>
    </submittedName>
    <submittedName>
        <fullName evidence="2">ThiF family protein</fullName>
    </submittedName>
</protein>
<dbReference type="GO" id="GO:0008641">
    <property type="term" value="F:ubiquitin-like modifier activating enzyme activity"/>
    <property type="evidence" value="ECO:0007669"/>
    <property type="project" value="InterPro"/>
</dbReference>
<keyword evidence="3" id="KW-0808">Transferase</keyword>
<evidence type="ECO:0000313" key="4">
    <source>
        <dbReference type="Proteomes" id="UP000031890"/>
    </source>
</evidence>
<dbReference type="EMBL" id="CP010827">
    <property type="protein sequence ID" value="AJI77702.1"/>
    <property type="molecule type" value="Genomic_DNA"/>
</dbReference>
<dbReference type="Pfam" id="PF00899">
    <property type="entry name" value="ThiF"/>
    <property type="match status" value="1"/>
</dbReference>
<organism evidence="2 4">
    <name type="scientific">Corynebacterium singulare</name>
    <dbReference type="NCBI Taxonomy" id="161899"/>
    <lineage>
        <taxon>Bacteria</taxon>
        <taxon>Bacillati</taxon>
        <taxon>Actinomycetota</taxon>
        <taxon>Actinomycetes</taxon>
        <taxon>Mycobacteriales</taxon>
        <taxon>Corynebacteriaceae</taxon>
        <taxon>Corynebacterium</taxon>
    </lineage>
</organism>
<dbReference type="STRING" id="161899.CSING_00675"/>
<dbReference type="InterPro" id="IPR045886">
    <property type="entry name" value="ThiF/MoeB/HesA"/>
</dbReference>
<dbReference type="GO" id="GO:0061504">
    <property type="term" value="P:cyclic threonylcarbamoyladenosine biosynthetic process"/>
    <property type="evidence" value="ECO:0007669"/>
    <property type="project" value="TreeGrafter"/>
</dbReference>
<dbReference type="PANTHER" id="PTHR43267:SF3">
    <property type="entry name" value="THIF PROTEIN"/>
    <property type="match status" value="1"/>
</dbReference>
<evidence type="ECO:0000313" key="2">
    <source>
        <dbReference type="EMBL" id="AJI77702.1"/>
    </source>
</evidence>
<evidence type="ECO:0000313" key="3">
    <source>
        <dbReference type="EMBL" id="MCG7277151.1"/>
    </source>
</evidence>
<dbReference type="RefSeq" id="WP_042528816.1">
    <property type="nucleotide sequence ID" value="NZ_JAKRDF010000021.1"/>
</dbReference>
<dbReference type="HOGENOM" id="CLU_013325_8_1_11"/>
<evidence type="ECO:0000259" key="1">
    <source>
        <dbReference type="Pfam" id="PF00899"/>
    </source>
</evidence>
<accession>A0A0B6EMG0</accession>
<dbReference type="OrthoDB" id="9804286at2"/>
<dbReference type="GO" id="GO:0061503">
    <property type="term" value="F:tRNA threonylcarbamoyladenosine dehydratase"/>
    <property type="evidence" value="ECO:0007669"/>
    <property type="project" value="TreeGrafter"/>
</dbReference>
<proteinExistence type="predicted"/>
<dbReference type="InterPro" id="IPR000594">
    <property type="entry name" value="ThiF_NAD_FAD-bd"/>
</dbReference>
<dbReference type="InterPro" id="IPR035985">
    <property type="entry name" value="Ubiquitin-activating_enz"/>
</dbReference>
<dbReference type="PANTHER" id="PTHR43267">
    <property type="entry name" value="TRNA THREONYLCARBAMOYLADENOSINE DEHYDRATASE"/>
    <property type="match status" value="1"/>
</dbReference>
<sequence length="360" mass="40108">MYRLKYAHRPLAVGKDSLIIGGVSYGSSRKVRDSDGRIKAILTRLDGTRTLEQIYFELEGSFPSLSYQFVEELVSALADFGFLEESEYPSELDTRFELWSRAQNLYQGMDNQLREHPWYVQEKLSNSAAAIVGLGGVGSEVAVLLARAGIGKLVLIDPDTVEPTNIVRQHFKFTDIGDAKSKALASQIAEIGLETEIDCLQKSLCTTSDFERTLNSVDTFALSADYPERIRFTANDFALRHEMPWAHCGYQGPEIILGIHDSCGACFRCIKDYQTIERADRDLHIREYSRPLRQAGNSVSSSISAAFLAHGIISLLTGVPCIKTNVEYWFSMQSMTINKVEVPNFETCAHKGVGVVALEK</sequence>
<dbReference type="AlphaFoldDB" id="A0A0B6EMG0"/>
<keyword evidence="3" id="KW-0548">Nucleotidyltransferase</keyword>
<dbReference type="Proteomes" id="UP000031890">
    <property type="component" value="Chromosome"/>
</dbReference>
<dbReference type="EMBL" id="JAKRDF010000021">
    <property type="protein sequence ID" value="MCG7277151.1"/>
    <property type="molecule type" value="Genomic_DNA"/>
</dbReference>
<dbReference type="Proteomes" id="UP001521911">
    <property type="component" value="Unassembled WGS sequence"/>
</dbReference>
<reference evidence="2 4" key="1">
    <citation type="journal article" date="2015" name="Genome Announc.">
        <title>Complete Genome Sequence and Annotation of Corynebacterium singulare DSM 44357, Isolated from a Human Semen Specimen.</title>
        <authorList>
            <person name="Merten M."/>
            <person name="Brinkrolf K."/>
            <person name="Albersmeier A."/>
            <person name="Kutter Y."/>
            <person name="Ruckert C."/>
            <person name="Tauch A."/>
        </authorList>
    </citation>
    <scope>NUCLEOTIDE SEQUENCE [LARGE SCALE GENOMIC DNA]</scope>
    <source>
        <strain evidence="2">IBS B52218</strain>
    </source>
</reference>
<reference evidence="3 5" key="2">
    <citation type="submission" date="2022-02" db="EMBL/GenBank/DDBJ databases">
        <title>Uncovering new skin microbiome diversity through culturing and metagenomics.</title>
        <authorList>
            <person name="Conlan S."/>
            <person name="Deming C."/>
            <person name="Nisc Comparative Sequencing Program N."/>
            <person name="Segre J.A."/>
        </authorList>
    </citation>
    <scope>NUCLEOTIDE SEQUENCE [LARGE SCALE GENOMIC DNA]</scope>
    <source>
        <strain evidence="3 5">ACRQV</strain>
    </source>
</reference>
<name>A0A0B6EMG0_9CORY</name>
<gene>
    <name evidence="2" type="ORF">CSING_00675</name>
    <name evidence="3" type="ORF">MHK08_11840</name>
</gene>
<keyword evidence="5" id="KW-1185">Reference proteome</keyword>
<dbReference type="GO" id="GO:0016779">
    <property type="term" value="F:nucleotidyltransferase activity"/>
    <property type="evidence" value="ECO:0007669"/>
    <property type="project" value="UniProtKB-KW"/>
</dbReference>